<name>A0A9P1GBN2_9DINO</name>
<evidence type="ECO:0000313" key="2">
    <source>
        <dbReference type="EMBL" id="CAI4007003.1"/>
    </source>
</evidence>
<dbReference type="EMBL" id="CAMXCT030003946">
    <property type="protein sequence ID" value="CAL4794315.1"/>
    <property type="molecule type" value="Genomic_DNA"/>
</dbReference>
<dbReference type="OrthoDB" id="10302399at2759"/>
<reference evidence="3 4" key="2">
    <citation type="submission" date="2024-05" db="EMBL/GenBank/DDBJ databases">
        <authorList>
            <person name="Chen Y."/>
            <person name="Shah S."/>
            <person name="Dougan E. K."/>
            <person name="Thang M."/>
            <person name="Chan C."/>
        </authorList>
    </citation>
    <scope>NUCLEOTIDE SEQUENCE [LARGE SCALE GENOMIC DNA]</scope>
</reference>
<gene>
    <name evidence="2" type="ORF">C1SCF055_LOCUS32593</name>
</gene>
<reference evidence="2" key="1">
    <citation type="submission" date="2022-10" db="EMBL/GenBank/DDBJ databases">
        <authorList>
            <person name="Chen Y."/>
            <person name="Dougan E. K."/>
            <person name="Chan C."/>
            <person name="Rhodes N."/>
            <person name="Thang M."/>
        </authorList>
    </citation>
    <scope>NUCLEOTIDE SEQUENCE</scope>
</reference>
<evidence type="ECO:0000313" key="4">
    <source>
        <dbReference type="Proteomes" id="UP001152797"/>
    </source>
</evidence>
<evidence type="ECO:0000313" key="3">
    <source>
        <dbReference type="EMBL" id="CAL4794315.1"/>
    </source>
</evidence>
<sequence length="217" mass="23988">MFGLAEDEITNDFWKHCSPHPQDVLLRTKRWMHSQEFTNTLLFYPREVALQRMPLGIAEKKSLGTEYQEHVLKYSSMMRNPLFSLERAAEYLESWVNGTVAPNPLLDVSGVCVFSGPLQAGPIVVGNHRPDTFAVAPNPIRLQQPEKATAVVKSYTKRAKIRIVHKAAAQAWAQGVPWAEALQIADKAITSANGSAPPLKFSAKGRGKGKGKGKRKG</sequence>
<evidence type="ECO:0000256" key="1">
    <source>
        <dbReference type="SAM" id="MobiDB-lite"/>
    </source>
</evidence>
<dbReference type="AlphaFoldDB" id="A0A9P1GBN2"/>
<feature type="compositionally biased region" description="Basic residues" evidence="1">
    <location>
        <begin position="203"/>
        <end position="217"/>
    </location>
</feature>
<accession>A0A9P1GBN2</accession>
<proteinExistence type="predicted"/>
<dbReference type="EMBL" id="CAMXCT010003946">
    <property type="protein sequence ID" value="CAI4007003.1"/>
    <property type="molecule type" value="Genomic_DNA"/>
</dbReference>
<comment type="caution">
    <text evidence="2">The sequence shown here is derived from an EMBL/GenBank/DDBJ whole genome shotgun (WGS) entry which is preliminary data.</text>
</comment>
<protein>
    <submittedName>
        <fullName evidence="2">Uncharacterized protein</fullName>
    </submittedName>
</protein>
<feature type="region of interest" description="Disordered" evidence="1">
    <location>
        <begin position="193"/>
        <end position="217"/>
    </location>
</feature>
<organism evidence="2">
    <name type="scientific">Cladocopium goreaui</name>
    <dbReference type="NCBI Taxonomy" id="2562237"/>
    <lineage>
        <taxon>Eukaryota</taxon>
        <taxon>Sar</taxon>
        <taxon>Alveolata</taxon>
        <taxon>Dinophyceae</taxon>
        <taxon>Suessiales</taxon>
        <taxon>Symbiodiniaceae</taxon>
        <taxon>Cladocopium</taxon>
    </lineage>
</organism>
<keyword evidence="4" id="KW-1185">Reference proteome</keyword>
<dbReference type="Proteomes" id="UP001152797">
    <property type="component" value="Unassembled WGS sequence"/>
</dbReference>
<dbReference type="EMBL" id="CAMXCT020003946">
    <property type="protein sequence ID" value="CAL1160378.1"/>
    <property type="molecule type" value="Genomic_DNA"/>
</dbReference>